<evidence type="ECO:0000313" key="2">
    <source>
        <dbReference type="WBParaSite" id="scf7180000421361.g6755"/>
    </source>
</evidence>
<keyword evidence="1" id="KW-1185">Reference proteome</keyword>
<proteinExistence type="predicted"/>
<sequence>LSTTTTFTEVTTKKSSTKMLPASTEENKFTKKSQTLTTQQSAITTKIDKTEAFSQGKKSFTSLFRCIEGIGDTPPLSSSPPTPS</sequence>
<protein>
    <submittedName>
        <fullName evidence="2">Uncharacterized protein</fullName>
    </submittedName>
</protein>
<dbReference type="WBParaSite" id="scf7180000421361.g6755">
    <property type="protein sequence ID" value="scf7180000421361.g6755"/>
    <property type="gene ID" value="scf7180000421361.g6755"/>
</dbReference>
<organism evidence="1 2">
    <name type="scientific">Meloidogyne floridensis</name>
    <dbReference type="NCBI Taxonomy" id="298350"/>
    <lineage>
        <taxon>Eukaryota</taxon>
        <taxon>Metazoa</taxon>
        <taxon>Ecdysozoa</taxon>
        <taxon>Nematoda</taxon>
        <taxon>Chromadorea</taxon>
        <taxon>Rhabditida</taxon>
        <taxon>Tylenchina</taxon>
        <taxon>Tylenchomorpha</taxon>
        <taxon>Tylenchoidea</taxon>
        <taxon>Meloidogynidae</taxon>
        <taxon>Meloidogyninae</taxon>
        <taxon>Meloidogyne</taxon>
    </lineage>
</organism>
<name>A0A915NYN5_9BILA</name>
<dbReference type="Proteomes" id="UP000887560">
    <property type="component" value="Unplaced"/>
</dbReference>
<accession>A0A915NYN5</accession>
<reference evidence="2" key="1">
    <citation type="submission" date="2022-11" db="UniProtKB">
        <authorList>
            <consortium name="WormBaseParasite"/>
        </authorList>
    </citation>
    <scope>IDENTIFICATION</scope>
</reference>
<dbReference type="AlphaFoldDB" id="A0A915NYN5"/>
<evidence type="ECO:0000313" key="1">
    <source>
        <dbReference type="Proteomes" id="UP000887560"/>
    </source>
</evidence>